<feature type="transmembrane region" description="Helical" evidence="1">
    <location>
        <begin position="135"/>
        <end position="162"/>
    </location>
</feature>
<comment type="caution">
    <text evidence="2">The sequence shown here is derived from an EMBL/GenBank/DDBJ whole genome shotgun (WGS) entry which is preliminary data.</text>
</comment>
<sequence>MTAVTVRATATAPHSRGPRGLVWVMLRVHRSALLFWLMLVGLTAGALLWVYGPGADAAWAEYRDMGCGSGRPNLGCDFTGPAMGRYDDVLGVSGAVMYWVPLLTAAWAGGALIGRDMENGTARLAWVQSVSPARWLAAKLAVPAALLTAGMLTLTLLHRLAWTSDGKLHLTIGWRVWHDDTIFLANGSAATAYALLGLAVGALTGLLLPRALPALAVASLALVTLQNRIGELRPHLWPPDLVTATDDYPETAGLIVEGGALTRNGAHVPIPDCMGMPGCLTERDITGFYAYYHPAAHFWRLQLMETGIALALTAAAVLAASRLLKHRTGAAI</sequence>
<keyword evidence="1" id="KW-1133">Transmembrane helix</keyword>
<evidence type="ECO:0000256" key="1">
    <source>
        <dbReference type="SAM" id="Phobius"/>
    </source>
</evidence>
<name>A0A7X1J5H2_9ACTN</name>
<dbReference type="RefSeq" id="WP_186283918.1">
    <property type="nucleotide sequence ID" value="NZ_JACMSF010000022.1"/>
</dbReference>
<keyword evidence="1" id="KW-0472">Membrane</keyword>
<feature type="transmembrane region" description="Helical" evidence="1">
    <location>
        <begin position="33"/>
        <end position="52"/>
    </location>
</feature>
<keyword evidence="1" id="KW-0812">Transmembrane</keyword>
<reference evidence="2 3" key="1">
    <citation type="submission" date="2020-08" db="EMBL/GenBank/DDBJ databases">
        <title>Streptomyces sp. PSKA01 genome sequencing and assembly.</title>
        <authorList>
            <person name="Mandal S."/>
            <person name="Maiti P.K."/>
            <person name="Das P."/>
        </authorList>
    </citation>
    <scope>NUCLEOTIDE SEQUENCE [LARGE SCALE GENOMIC DNA]</scope>
    <source>
        <strain evidence="2 3">PSKA01</strain>
    </source>
</reference>
<dbReference type="Proteomes" id="UP000584670">
    <property type="component" value="Unassembled WGS sequence"/>
</dbReference>
<dbReference type="EMBL" id="JACMSF010000022">
    <property type="protein sequence ID" value="MBC2904039.1"/>
    <property type="molecule type" value="Genomic_DNA"/>
</dbReference>
<accession>A0A7X1J5H2</accession>
<feature type="transmembrane region" description="Helical" evidence="1">
    <location>
        <begin position="211"/>
        <end position="229"/>
    </location>
</feature>
<keyword evidence="3" id="KW-1185">Reference proteome</keyword>
<protein>
    <submittedName>
        <fullName evidence="2">ABC transporter permease</fullName>
    </submittedName>
</protein>
<dbReference type="AlphaFoldDB" id="A0A7X1J5H2"/>
<proteinExistence type="predicted"/>
<feature type="transmembrane region" description="Helical" evidence="1">
    <location>
        <begin position="96"/>
        <end position="114"/>
    </location>
</feature>
<gene>
    <name evidence="2" type="ORF">H4N64_20890</name>
</gene>
<organism evidence="2 3">
    <name type="scientific">Streptomyces cupreus</name>
    <dbReference type="NCBI Taxonomy" id="2759956"/>
    <lineage>
        <taxon>Bacteria</taxon>
        <taxon>Bacillati</taxon>
        <taxon>Actinomycetota</taxon>
        <taxon>Actinomycetes</taxon>
        <taxon>Kitasatosporales</taxon>
        <taxon>Streptomycetaceae</taxon>
        <taxon>Streptomyces</taxon>
    </lineage>
</organism>
<feature type="transmembrane region" description="Helical" evidence="1">
    <location>
        <begin position="182"/>
        <end position="204"/>
    </location>
</feature>
<evidence type="ECO:0000313" key="3">
    <source>
        <dbReference type="Proteomes" id="UP000584670"/>
    </source>
</evidence>
<evidence type="ECO:0000313" key="2">
    <source>
        <dbReference type="EMBL" id="MBC2904039.1"/>
    </source>
</evidence>
<feature type="transmembrane region" description="Helical" evidence="1">
    <location>
        <begin position="307"/>
        <end position="324"/>
    </location>
</feature>